<evidence type="ECO:0000256" key="3">
    <source>
        <dbReference type="ARBA" id="ARBA00023098"/>
    </source>
</evidence>
<evidence type="ECO:0000259" key="6">
    <source>
        <dbReference type="PROSITE" id="PS51635"/>
    </source>
</evidence>
<dbReference type="AlphaFoldDB" id="A0AAW0R2M3"/>
<comment type="caution">
    <text evidence="4">Lacks conserved residue(s) required for the propagation of feature annotation.</text>
</comment>
<gene>
    <name evidence="7" type="ORF">PG999_005593</name>
</gene>
<feature type="region of interest" description="Disordered" evidence="5">
    <location>
        <begin position="539"/>
        <end position="558"/>
    </location>
</feature>
<evidence type="ECO:0000256" key="5">
    <source>
        <dbReference type="SAM" id="MobiDB-lite"/>
    </source>
</evidence>
<feature type="short sequence motif" description="GXSXG" evidence="4">
    <location>
        <begin position="101"/>
        <end position="105"/>
    </location>
</feature>
<proteinExistence type="predicted"/>
<evidence type="ECO:0000256" key="4">
    <source>
        <dbReference type="PROSITE-ProRule" id="PRU01161"/>
    </source>
</evidence>
<feature type="active site" description="Proton acceptor" evidence="4">
    <location>
        <position position="252"/>
    </location>
</feature>
<dbReference type="GO" id="GO:0047499">
    <property type="term" value="F:calcium-independent phospholipase A2 activity"/>
    <property type="evidence" value="ECO:0007669"/>
    <property type="project" value="TreeGrafter"/>
</dbReference>
<dbReference type="GO" id="GO:0046486">
    <property type="term" value="P:glycerolipid metabolic process"/>
    <property type="evidence" value="ECO:0007669"/>
    <property type="project" value="UniProtKB-ARBA"/>
</dbReference>
<accession>A0AAW0R2M3</accession>
<dbReference type="Pfam" id="PF01734">
    <property type="entry name" value="Patatin"/>
    <property type="match status" value="1"/>
</dbReference>
<dbReference type="SUPFAM" id="SSF52151">
    <property type="entry name" value="FabD/lysophospholipase-like"/>
    <property type="match status" value="1"/>
</dbReference>
<keyword evidence="3 4" id="KW-0443">Lipid metabolism</keyword>
<keyword evidence="1 4" id="KW-0378">Hydrolase</keyword>
<evidence type="ECO:0000256" key="2">
    <source>
        <dbReference type="ARBA" id="ARBA00022963"/>
    </source>
</evidence>
<dbReference type="InterPro" id="IPR016035">
    <property type="entry name" value="Acyl_Trfase/lysoPLipase"/>
</dbReference>
<dbReference type="Proteomes" id="UP001392437">
    <property type="component" value="Unassembled WGS sequence"/>
</dbReference>
<organism evidence="7 8">
    <name type="scientific">Apiospora kogelbergensis</name>
    <dbReference type="NCBI Taxonomy" id="1337665"/>
    <lineage>
        <taxon>Eukaryota</taxon>
        <taxon>Fungi</taxon>
        <taxon>Dikarya</taxon>
        <taxon>Ascomycota</taxon>
        <taxon>Pezizomycotina</taxon>
        <taxon>Sordariomycetes</taxon>
        <taxon>Xylariomycetidae</taxon>
        <taxon>Amphisphaeriales</taxon>
        <taxon>Apiosporaceae</taxon>
        <taxon>Apiospora</taxon>
    </lineage>
</organism>
<evidence type="ECO:0000313" key="8">
    <source>
        <dbReference type="Proteomes" id="UP001392437"/>
    </source>
</evidence>
<dbReference type="InterPro" id="IPR002641">
    <property type="entry name" value="PNPLA_dom"/>
</dbReference>
<comment type="caution">
    <text evidence="7">The sequence shown here is derived from an EMBL/GenBank/DDBJ whole genome shotgun (WGS) entry which is preliminary data.</text>
</comment>
<feature type="short sequence motif" description="DGA/G" evidence="4">
    <location>
        <begin position="252"/>
        <end position="254"/>
    </location>
</feature>
<sequence length="558" mass="62306">MRPPEHTLPCKHTICEVCIKRHAKLDKDGFRHIESCYFCGTSTNGEKFRFRPDTKSLKVLGIDGGGVKAVAPLRLLELIEKITEPFLKNYHVQNHFDVAYGTSSGGLAVLAMFQKGLGPKDCIQIFLRLARKAFRGRYPHSCFLIKIVSYLHSIWAGSVYPAEHIQKALEEQFGCESTLHDYSPATARGAKVGVTMTGVLGGNFIATNFNRSSPDGILHCQLAHPSKMAGEIKVCDAYFKPHHIKGFGRFMDGAFSVNSPIALGLTVASKLRPWGLKTDLALSVGNGHCADHNSPPSPGSPSSPLEPQSPSSRKWMFSIIDTFKDTLTAILSSPVMDGNRLHDLLTKSGFLDSMAKQVFRLDVKLPGTEPRLDAVELMGPLLSETQRQHARNPEVAQIADILITTMFYLELTDRPIRDKKGVSCQGRILCDLAPGRLLEHFITELEQRKAIFRIPGATIRIQKRLRQRLTTDVFQINMKFRARDHNDTFPITLQFNDGDIVKVHGISTSPFTLNQLLRAQGWANPFGRADHGLIGPEKMAKKRRRSERIQIQSKRRLL</sequence>
<protein>
    <recommendedName>
        <fullName evidence="6">PNPLA domain-containing protein</fullName>
    </recommendedName>
</protein>
<feature type="compositionally biased region" description="Low complexity" evidence="5">
    <location>
        <begin position="302"/>
        <end position="311"/>
    </location>
</feature>
<keyword evidence="8" id="KW-1185">Reference proteome</keyword>
<feature type="domain" description="PNPLA" evidence="6">
    <location>
        <begin position="60"/>
        <end position="265"/>
    </location>
</feature>
<feature type="region of interest" description="Disordered" evidence="5">
    <location>
        <begin position="287"/>
        <end position="311"/>
    </location>
</feature>
<evidence type="ECO:0000256" key="1">
    <source>
        <dbReference type="ARBA" id="ARBA00022801"/>
    </source>
</evidence>
<dbReference type="GO" id="GO:0016020">
    <property type="term" value="C:membrane"/>
    <property type="evidence" value="ECO:0007669"/>
    <property type="project" value="TreeGrafter"/>
</dbReference>
<dbReference type="PANTHER" id="PTHR24185">
    <property type="entry name" value="CALCIUM-INDEPENDENT PHOSPHOLIPASE A2-GAMMA"/>
    <property type="match status" value="1"/>
</dbReference>
<dbReference type="EMBL" id="JAQQWP010000004">
    <property type="protein sequence ID" value="KAK8121473.1"/>
    <property type="molecule type" value="Genomic_DNA"/>
</dbReference>
<feature type="active site" description="Nucleophile" evidence="4">
    <location>
        <position position="103"/>
    </location>
</feature>
<dbReference type="GO" id="GO:0019369">
    <property type="term" value="P:arachidonate metabolic process"/>
    <property type="evidence" value="ECO:0007669"/>
    <property type="project" value="TreeGrafter"/>
</dbReference>
<dbReference type="PANTHER" id="PTHR24185:SF1">
    <property type="entry name" value="CALCIUM-INDEPENDENT PHOSPHOLIPASE A2-GAMMA"/>
    <property type="match status" value="1"/>
</dbReference>
<dbReference type="GO" id="GO:0016042">
    <property type="term" value="P:lipid catabolic process"/>
    <property type="evidence" value="ECO:0007669"/>
    <property type="project" value="UniProtKB-UniRule"/>
</dbReference>
<reference evidence="7 8" key="1">
    <citation type="submission" date="2023-01" db="EMBL/GenBank/DDBJ databases">
        <title>Analysis of 21 Apiospora genomes using comparative genomics revels a genus with tremendous synthesis potential of carbohydrate active enzymes and secondary metabolites.</title>
        <authorList>
            <person name="Sorensen T."/>
        </authorList>
    </citation>
    <scope>NUCLEOTIDE SEQUENCE [LARGE SCALE GENOMIC DNA]</scope>
    <source>
        <strain evidence="7 8">CBS 117206</strain>
    </source>
</reference>
<keyword evidence="2 4" id="KW-0442">Lipid degradation</keyword>
<name>A0AAW0R2M3_9PEZI</name>
<dbReference type="Gene3D" id="3.40.1090.10">
    <property type="entry name" value="Cytosolic phospholipase A2 catalytic domain"/>
    <property type="match status" value="1"/>
</dbReference>
<dbReference type="PROSITE" id="PS51635">
    <property type="entry name" value="PNPLA"/>
    <property type="match status" value="1"/>
</dbReference>
<evidence type="ECO:0000313" key="7">
    <source>
        <dbReference type="EMBL" id="KAK8121473.1"/>
    </source>
</evidence>